<proteinExistence type="inferred from homology"/>
<evidence type="ECO:0000313" key="10">
    <source>
        <dbReference type="EMBL" id="QBK26871.1"/>
    </source>
</evidence>
<evidence type="ECO:0000256" key="6">
    <source>
        <dbReference type="ARBA" id="ARBA00023134"/>
    </source>
</evidence>
<dbReference type="RefSeq" id="WP_208650551.1">
    <property type="nucleotide sequence ID" value="NZ_CP036528.1"/>
</dbReference>
<comment type="similarity">
    <text evidence="8">Belongs to the MobA family.</text>
</comment>
<dbReference type="InterPro" id="IPR025877">
    <property type="entry name" value="MobA-like_NTP_Trfase"/>
</dbReference>
<sequence length="194" mass="22419">MNMAGVVLAGGQSSRFGRPKMFEIFEEEPLYKKSLKALQGNSLHPIIIATNAELQPNFAEENVVFHIETTLHQGPLVALQNVMQHFPDVDWFVVLASDMPFIDADFIRKMLNQIDDRYEAIVPKQNSKIQPLAAIYRRRTLPILDSVIQQHKRSMKDFLKELKVCYVKFDEECQTFANINTQQDLLEILKKEKK</sequence>
<evidence type="ECO:0000259" key="9">
    <source>
        <dbReference type="Pfam" id="PF12804"/>
    </source>
</evidence>
<comment type="subcellular location">
    <subcellularLocation>
        <location evidence="8">Cytoplasm</location>
    </subcellularLocation>
</comment>
<evidence type="ECO:0000256" key="5">
    <source>
        <dbReference type="ARBA" id="ARBA00022842"/>
    </source>
</evidence>
<accession>A0A4P6UWW4</accession>
<dbReference type="GO" id="GO:0046872">
    <property type="term" value="F:metal ion binding"/>
    <property type="evidence" value="ECO:0007669"/>
    <property type="project" value="UniProtKB-KW"/>
</dbReference>
<keyword evidence="6 8" id="KW-0342">GTP-binding</keyword>
<feature type="binding site" evidence="8">
    <location>
        <position position="98"/>
    </location>
    <ligand>
        <name>Mg(2+)</name>
        <dbReference type="ChEBI" id="CHEBI:18420"/>
    </ligand>
</feature>
<dbReference type="SUPFAM" id="SSF53448">
    <property type="entry name" value="Nucleotide-diphospho-sugar transferases"/>
    <property type="match status" value="1"/>
</dbReference>
<reference evidence="10 11" key="1">
    <citation type="submission" date="2019-02" db="EMBL/GenBank/DDBJ databases">
        <title>Ureibacillus thermophilus.</title>
        <authorList>
            <person name="Sunny J.S."/>
            <person name="Natarajan A."/>
            <person name="Saleena L.M."/>
        </authorList>
    </citation>
    <scope>NUCLEOTIDE SEQUENCE [LARGE SCALE GENOMIC DNA]</scope>
    <source>
        <strain evidence="10 11">LM102</strain>
    </source>
</reference>
<evidence type="ECO:0000256" key="1">
    <source>
        <dbReference type="ARBA" id="ARBA00022490"/>
    </source>
</evidence>
<dbReference type="GO" id="GO:0005737">
    <property type="term" value="C:cytoplasm"/>
    <property type="evidence" value="ECO:0007669"/>
    <property type="project" value="UniProtKB-SubCell"/>
</dbReference>
<keyword evidence="7 8" id="KW-0501">Molybdenum cofactor biosynthesis</keyword>
<dbReference type="EMBL" id="CP036528">
    <property type="protein sequence ID" value="QBK26871.1"/>
    <property type="molecule type" value="Genomic_DNA"/>
</dbReference>
<feature type="binding site" evidence="8">
    <location>
        <begin position="8"/>
        <end position="10"/>
    </location>
    <ligand>
        <name>GTP</name>
        <dbReference type="ChEBI" id="CHEBI:37565"/>
    </ligand>
</feature>
<dbReference type="KEGG" id="uth:DKZ56_14075"/>
<keyword evidence="3 8" id="KW-0479">Metal-binding</keyword>
<keyword evidence="10" id="KW-0548">Nucleotidyltransferase</keyword>
<dbReference type="GO" id="GO:0005525">
    <property type="term" value="F:GTP binding"/>
    <property type="evidence" value="ECO:0007669"/>
    <property type="project" value="UniProtKB-UniRule"/>
</dbReference>
<evidence type="ECO:0000256" key="7">
    <source>
        <dbReference type="ARBA" id="ARBA00023150"/>
    </source>
</evidence>
<comment type="catalytic activity">
    <reaction evidence="8">
        <text>Mo-molybdopterin + GTP + H(+) = Mo-molybdopterin guanine dinucleotide + diphosphate</text>
        <dbReference type="Rhea" id="RHEA:34243"/>
        <dbReference type="ChEBI" id="CHEBI:15378"/>
        <dbReference type="ChEBI" id="CHEBI:33019"/>
        <dbReference type="ChEBI" id="CHEBI:37565"/>
        <dbReference type="ChEBI" id="CHEBI:71302"/>
        <dbReference type="ChEBI" id="CHEBI:71310"/>
        <dbReference type="EC" id="2.7.7.77"/>
    </reaction>
</comment>
<feature type="domain" description="MobA-like NTP transferase" evidence="9">
    <location>
        <begin position="5"/>
        <end position="162"/>
    </location>
</feature>
<gene>
    <name evidence="8" type="primary">mobA</name>
    <name evidence="10" type="ORF">DKZ56_14075</name>
</gene>
<dbReference type="InterPro" id="IPR029044">
    <property type="entry name" value="Nucleotide-diphossugar_trans"/>
</dbReference>
<dbReference type="PANTHER" id="PTHR19136">
    <property type="entry name" value="MOLYBDENUM COFACTOR GUANYLYLTRANSFERASE"/>
    <property type="match status" value="1"/>
</dbReference>
<evidence type="ECO:0000256" key="4">
    <source>
        <dbReference type="ARBA" id="ARBA00022741"/>
    </source>
</evidence>
<comment type="caution">
    <text evidence="8">Lacks conserved residue(s) required for the propagation of feature annotation.</text>
</comment>
<keyword evidence="2 8" id="KW-0808">Transferase</keyword>
<organism evidence="10 11">
    <name type="scientific">Ureibacillus thermophilus</name>
    <dbReference type="NCBI Taxonomy" id="367743"/>
    <lineage>
        <taxon>Bacteria</taxon>
        <taxon>Bacillati</taxon>
        <taxon>Bacillota</taxon>
        <taxon>Bacilli</taxon>
        <taxon>Bacillales</taxon>
        <taxon>Caryophanaceae</taxon>
        <taxon>Ureibacillus</taxon>
    </lineage>
</organism>
<protein>
    <recommendedName>
        <fullName evidence="8">Probable molybdenum cofactor guanylyltransferase</fullName>
        <shortName evidence="8">MoCo guanylyltransferase</shortName>
        <ecNumber evidence="8">2.7.7.77</ecNumber>
    </recommendedName>
    <alternativeName>
        <fullName evidence="8">GTP:molybdopterin guanylyltransferase</fullName>
    </alternativeName>
    <alternativeName>
        <fullName evidence="8">Mo-MPT guanylyltransferase</fullName>
    </alternativeName>
    <alternativeName>
        <fullName evidence="8">Molybdopterin guanylyltransferase</fullName>
    </alternativeName>
    <alternativeName>
        <fullName evidence="8">Molybdopterin-guanine dinucleotide synthase</fullName>
        <shortName evidence="8">MGD synthase</shortName>
    </alternativeName>
</protein>
<name>A0A4P6UWW4_9BACL</name>
<comment type="domain">
    <text evidence="8">The N-terminal domain determines nucleotide recognition and specific binding, while the C-terminal domain determines the specific binding to the target protein.</text>
</comment>
<dbReference type="CDD" id="cd02503">
    <property type="entry name" value="MobA"/>
    <property type="match status" value="1"/>
</dbReference>
<dbReference type="GO" id="GO:0006777">
    <property type="term" value="P:Mo-molybdopterin cofactor biosynthetic process"/>
    <property type="evidence" value="ECO:0007669"/>
    <property type="project" value="UniProtKB-KW"/>
</dbReference>
<dbReference type="HAMAP" id="MF_00316">
    <property type="entry name" value="MobA"/>
    <property type="match status" value="1"/>
</dbReference>
<dbReference type="Proteomes" id="UP000291151">
    <property type="component" value="Chromosome"/>
</dbReference>
<evidence type="ECO:0000256" key="8">
    <source>
        <dbReference type="HAMAP-Rule" id="MF_00316"/>
    </source>
</evidence>
<feature type="binding site" evidence="8">
    <location>
        <position position="20"/>
    </location>
    <ligand>
        <name>GTP</name>
        <dbReference type="ChEBI" id="CHEBI:37565"/>
    </ligand>
</feature>
<evidence type="ECO:0000313" key="11">
    <source>
        <dbReference type="Proteomes" id="UP000291151"/>
    </source>
</evidence>
<dbReference type="AlphaFoldDB" id="A0A4P6UWW4"/>
<evidence type="ECO:0000256" key="3">
    <source>
        <dbReference type="ARBA" id="ARBA00022723"/>
    </source>
</evidence>
<comment type="function">
    <text evidence="8">Transfers a GMP moiety from GTP to Mo-molybdopterin (Mo-MPT) cofactor (Moco or molybdenum cofactor) to form Mo-molybdopterin guanine dinucleotide (Mo-MGD) cofactor.</text>
</comment>
<evidence type="ECO:0000256" key="2">
    <source>
        <dbReference type="ARBA" id="ARBA00022679"/>
    </source>
</evidence>
<dbReference type="EC" id="2.7.7.77" evidence="8"/>
<keyword evidence="1 8" id="KW-0963">Cytoplasm</keyword>
<comment type="cofactor">
    <cofactor evidence="8">
        <name>Mg(2+)</name>
        <dbReference type="ChEBI" id="CHEBI:18420"/>
    </cofactor>
</comment>
<dbReference type="Pfam" id="PF12804">
    <property type="entry name" value="NTP_transf_3"/>
    <property type="match status" value="1"/>
</dbReference>
<dbReference type="GO" id="GO:0061603">
    <property type="term" value="F:molybdenum cofactor guanylyltransferase activity"/>
    <property type="evidence" value="ECO:0007669"/>
    <property type="project" value="UniProtKB-EC"/>
</dbReference>
<keyword evidence="4 8" id="KW-0547">Nucleotide-binding</keyword>
<keyword evidence="5 8" id="KW-0460">Magnesium</keyword>
<feature type="binding site" evidence="8">
    <location>
        <position position="98"/>
    </location>
    <ligand>
        <name>GTP</name>
        <dbReference type="ChEBI" id="CHEBI:37565"/>
    </ligand>
</feature>
<dbReference type="PANTHER" id="PTHR19136:SF81">
    <property type="entry name" value="MOLYBDENUM COFACTOR GUANYLYLTRANSFERASE"/>
    <property type="match status" value="1"/>
</dbReference>
<dbReference type="InterPro" id="IPR013482">
    <property type="entry name" value="Molybde_CF_guanTrfase"/>
</dbReference>
<keyword evidence="11" id="KW-1185">Reference proteome</keyword>
<dbReference type="Gene3D" id="3.90.550.10">
    <property type="entry name" value="Spore Coat Polysaccharide Biosynthesis Protein SpsA, Chain A"/>
    <property type="match status" value="1"/>
</dbReference>